<proteinExistence type="predicted"/>
<gene>
    <name evidence="2" type="ORF">PH7735_01324</name>
</gene>
<accession>A0A0P1I5H6</accession>
<evidence type="ECO:0008006" key="4">
    <source>
        <dbReference type="Google" id="ProtNLM"/>
    </source>
</evidence>
<feature type="chain" id="PRO_5006064903" description="Twin-arginine translocation pathway signal" evidence="1">
    <location>
        <begin position="34"/>
        <end position="409"/>
    </location>
</feature>
<dbReference type="NCBIfam" id="TIGR01409">
    <property type="entry name" value="TAT_signal_seq"/>
    <property type="match status" value="1"/>
</dbReference>
<evidence type="ECO:0000313" key="3">
    <source>
        <dbReference type="Proteomes" id="UP000051870"/>
    </source>
</evidence>
<dbReference type="EMBL" id="CYTW01000001">
    <property type="protein sequence ID" value="CUJ91074.1"/>
    <property type="molecule type" value="Genomic_DNA"/>
</dbReference>
<reference evidence="3" key="1">
    <citation type="submission" date="2015-09" db="EMBL/GenBank/DDBJ databases">
        <authorList>
            <person name="Rodrigo-Torres Lidia"/>
            <person name="Arahal R.David."/>
        </authorList>
    </citation>
    <scope>NUCLEOTIDE SEQUENCE [LARGE SCALE GENOMIC DNA]</scope>
    <source>
        <strain evidence="3">CECT 7735</strain>
    </source>
</reference>
<dbReference type="PROSITE" id="PS51318">
    <property type="entry name" value="TAT"/>
    <property type="match status" value="1"/>
</dbReference>
<dbReference type="InterPro" id="IPR006311">
    <property type="entry name" value="TAT_signal"/>
</dbReference>
<organism evidence="2 3">
    <name type="scientific">Shimia thalassica</name>
    <dbReference type="NCBI Taxonomy" id="1715693"/>
    <lineage>
        <taxon>Bacteria</taxon>
        <taxon>Pseudomonadati</taxon>
        <taxon>Pseudomonadota</taxon>
        <taxon>Alphaproteobacteria</taxon>
        <taxon>Rhodobacterales</taxon>
        <taxon>Roseobacteraceae</taxon>
    </lineage>
</organism>
<dbReference type="InterPro" id="IPR019546">
    <property type="entry name" value="TAT_signal_bac_arc"/>
</dbReference>
<dbReference type="STRING" id="1715693.PH7735_01324"/>
<name>A0A0P1I5H6_9RHOB</name>
<dbReference type="Proteomes" id="UP000051870">
    <property type="component" value="Unassembled WGS sequence"/>
</dbReference>
<feature type="signal peptide" evidence="1">
    <location>
        <begin position="1"/>
        <end position="33"/>
    </location>
</feature>
<dbReference type="RefSeq" id="WP_058310465.1">
    <property type="nucleotide sequence ID" value="NZ_CYTW01000001.1"/>
</dbReference>
<dbReference type="Pfam" id="PF07394">
    <property type="entry name" value="DUF1501"/>
    <property type="match status" value="1"/>
</dbReference>
<dbReference type="GeneID" id="83880380"/>
<evidence type="ECO:0000256" key="1">
    <source>
        <dbReference type="SAM" id="SignalP"/>
    </source>
</evidence>
<sequence>MAQNLTRRSFLARTAAIGCSAAASPLLTPVSFAAGPWDNRLVVIILRGGLDGLDAVRPWGDPEFALARPRLAKDHNGAHDLNGFYGMNPALAPLMPLWQAGELGFAHAVSQPYREKRSHFDGQDLLEAGIPTLKDGIKDGWLNRMLQDIPGVRADTAFSIGSENMLLAQGAAPVSSWSPDVDVTMSAQGVRLLELTMKTDPALAEAMAQALVLADSDGDGVVPDGSDDDMMAMMQSNMKPQNARKSHLRIADFAAAQLVADTRIVSFSLGGWDTHANQTARIKGPLSNLADVLLRLKEGCGQSVWARTTVVAMTEFGRTVRENGTKGTDHGTGGVMIMAGGALRGGQVFGQWPGLAEADLYDRRDLMPLDDVRRYAAWAIRSSFGLDRARLENHIFPGIELGDDPNMLL</sequence>
<protein>
    <recommendedName>
        <fullName evidence="4">Twin-arginine translocation pathway signal</fullName>
    </recommendedName>
</protein>
<keyword evidence="1" id="KW-0732">Signal</keyword>
<evidence type="ECO:0000313" key="2">
    <source>
        <dbReference type="EMBL" id="CUJ91074.1"/>
    </source>
</evidence>
<dbReference type="AlphaFoldDB" id="A0A0P1I5H6"/>
<dbReference type="PANTHER" id="PTHR43737:SF1">
    <property type="entry name" value="DUF1501 DOMAIN-CONTAINING PROTEIN"/>
    <property type="match status" value="1"/>
</dbReference>
<keyword evidence="3" id="KW-1185">Reference proteome</keyword>
<dbReference type="InterPro" id="IPR010869">
    <property type="entry name" value="DUF1501"/>
</dbReference>
<dbReference type="PANTHER" id="PTHR43737">
    <property type="entry name" value="BLL7424 PROTEIN"/>
    <property type="match status" value="1"/>
</dbReference>